<evidence type="ECO:0000256" key="1">
    <source>
        <dbReference type="ARBA" id="ARBA00004496"/>
    </source>
</evidence>
<evidence type="ECO:0000256" key="3">
    <source>
        <dbReference type="ARBA" id="ARBA00023135"/>
    </source>
</evidence>
<comment type="subunit">
    <text evidence="5">Part of the signal recognition particle protein translocation system, which is composed of SRP and FtsY. Archaeal SRP consists of a 7S RNA molecule of 300 nucleotides and two protein subunits: SRP54 and SRP19.</text>
</comment>
<dbReference type="HAMAP" id="MF_00305">
    <property type="entry name" value="SRP19"/>
    <property type="match status" value="1"/>
</dbReference>
<dbReference type="InterPro" id="IPR022938">
    <property type="entry name" value="SRP19_arc-type"/>
</dbReference>
<evidence type="ECO:0000313" key="6">
    <source>
        <dbReference type="EMBL" id="WFN36009.1"/>
    </source>
</evidence>
<gene>
    <name evidence="5" type="primary">srp19</name>
    <name evidence="6" type="ORF">L1994_07565</name>
</gene>
<keyword evidence="2 5" id="KW-0963">Cytoplasm</keyword>
<name>A0AAF0JKW7_9EURY</name>
<dbReference type="AlphaFoldDB" id="A0AAF0JKW7"/>
<sequence>MEGEKIIYPCYFNEGLTRNEGRRIKKTSAVKNPSTRSILTAAKKLGLEGVVEQKSHPGHWVSNEGRVLIKYDKSKEILIQQIAEKLADK</sequence>
<protein>
    <recommendedName>
        <fullName evidence="5">Signal recognition particle 19 kDa protein</fullName>
        <shortName evidence="5">SRP19</shortName>
    </recommendedName>
</protein>
<organism evidence="6 7">
    <name type="scientific">Methanomicrobium antiquum</name>
    <dbReference type="NCBI Taxonomy" id="487686"/>
    <lineage>
        <taxon>Archaea</taxon>
        <taxon>Methanobacteriati</taxon>
        <taxon>Methanobacteriota</taxon>
        <taxon>Stenosarchaea group</taxon>
        <taxon>Methanomicrobia</taxon>
        <taxon>Methanomicrobiales</taxon>
        <taxon>Methanomicrobiaceae</taxon>
        <taxon>Methanomicrobium</taxon>
    </lineage>
</organism>
<dbReference type="KEGG" id="manq:L1994_07565"/>
<dbReference type="GO" id="GO:0048500">
    <property type="term" value="C:signal recognition particle"/>
    <property type="evidence" value="ECO:0007669"/>
    <property type="project" value="UniProtKB-UniRule"/>
</dbReference>
<accession>A0AAF0JKW7</accession>
<dbReference type="Gene3D" id="3.30.56.30">
    <property type="entry name" value="Signal recognition particle, SRP19-like subunit"/>
    <property type="match status" value="1"/>
</dbReference>
<keyword evidence="7" id="KW-1185">Reference proteome</keyword>
<reference evidence="6" key="1">
    <citation type="submission" date="2022-01" db="EMBL/GenBank/DDBJ databases">
        <title>Complete genome of Methanomicrobium antiquum DSM 21220.</title>
        <authorList>
            <person name="Chen S.-C."/>
            <person name="You Y.-T."/>
            <person name="Zhou Y.-Z."/>
            <person name="Lai M.-C."/>
        </authorList>
    </citation>
    <scope>NUCLEOTIDE SEQUENCE</scope>
    <source>
        <strain evidence="6">DSM 21220</strain>
    </source>
</reference>
<dbReference type="GO" id="GO:0008312">
    <property type="term" value="F:7S RNA binding"/>
    <property type="evidence" value="ECO:0007669"/>
    <property type="project" value="UniProtKB-UniRule"/>
</dbReference>
<dbReference type="RefSeq" id="WP_278098847.1">
    <property type="nucleotide sequence ID" value="NZ_CP091092.1"/>
</dbReference>
<keyword evidence="5" id="KW-0694">RNA-binding</keyword>
<dbReference type="InterPro" id="IPR036521">
    <property type="entry name" value="SRP19-like_sf"/>
</dbReference>
<dbReference type="PANTHER" id="PTHR17453">
    <property type="entry name" value="SIGNAL RECOGNITION PARTICLE 19 KD PROTEIN"/>
    <property type="match status" value="1"/>
</dbReference>
<comment type="similarity">
    <text evidence="5">Belongs to the SRP19 family.</text>
</comment>
<dbReference type="EMBL" id="CP091092">
    <property type="protein sequence ID" value="WFN36009.1"/>
    <property type="molecule type" value="Genomic_DNA"/>
</dbReference>
<evidence type="ECO:0000313" key="7">
    <source>
        <dbReference type="Proteomes" id="UP001218895"/>
    </source>
</evidence>
<keyword evidence="4 5" id="KW-0687">Ribonucleoprotein</keyword>
<dbReference type="Pfam" id="PF01922">
    <property type="entry name" value="SRP19"/>
    <property type="match status" value="1"/>
</dbReference>
<keyword evidence="3 5" id="KW-0733">Signal recognition particle</keyword>
<evidence type="ECO:0000256" key="4">
    <source>
        <dbReference type="ARBA" id="ARBA00023274"/>
    </source>
</evidence>
<proteinExistence type="inferred from homology"/>
<comment type="function">
    <text evidence="5">Involved in targeting and insertion of nascent membrane proteins into the cytoplasmic membrane. Binds directly to 7S RNA and mediates binding of the 54 kDa subunit of the SRP.</text>
</comment>
<comment type="subcellular location">
    <subcellularLocation>
        <location evidence="1 5">Cytoplasm</location>
    </subcellularLocation>
</comment>
<dbReference type="PANTHER" id="PTHR17453:SF0">
    <property type="entry name" value="SIGNAL RECOGNITION PARTICLE 19 KDA PROTEIN"/>
    <property type="match status" value="1"/>
</dbReference>
<dbReference type="SUPFAM" id="SSF69695">
    <property type="entry name" value="SRP19"/>
    <property type="match status" value="1"/>
</dbReference>
<dbReference type="InterPro" id="IPR002778">
    <property type="entry name" value="Signal_recog_particle_SRP19"/>
</dbReference>
<dbReference type="GeneID" id="79950245"/>
<evidence type="ECO:0000256" key="2">
    <source>
        <dbReference type="ARBA" id="ARBA00022490"/>
    </source>
</evidence>
<dbReference type="Proteomes" id="UP001218895">
    <property type="component" value="Chromosome"/>
</dbReference>
<dbReference type="GO" id="GO:0006617">
    <property type="term" value="P:SRP-dependent cotranslational protein targeting to membrane, signal sequence recognition"/>
    <property type="evidence" value="ECO:0007669"/>
    <property type="project" value="TreeGrafter"/>
</dbReference>
<evidence type="ECO:0000256" key="5">
    <source>
        <dbReference type="HAMAP-Rule" id="MF_00305"/>
    </source>
</evidence>